<keyword evidence="5" id="KW-1185">Reference proteome</keyword>
<dbReference type="Pfam" id="PF04773">
    <property type="entry name" value="FecR"/>
    <property type="match status" value="1"/>
</dbReference>
<feature type="transmembrane region" description="Helical" evidence="1">
    <location>
        <begin position="81"/>
        <end position="105"/>
    </location>
</feature>
<dbReference type="PIRSF" id="PIRSF018266">
    <property type="entry name" value="FecR"/>
    <property type="match status" value="1"/>
</dbReference>
<feature type="domain" description="Protein FecR C-terminal" evidence="3">
    <location>
        <begin position="255"/>
        <end position="320"/>
    </location>
</feature>
<keyword evidence="1" id="KW-0472">Membrane</keyword>
<feature type="domain" description="FecR protein" evidence="2">
    <location>
        <begin position="120"/>
        <end position="212"/>
    </location>
</feature>
<dbReference type="InterPro" id="IPR006860">
    <property type="entry name" value="FecR"/>
</dbReference>
<accession>A0A6I6K8G7</accession>
<gene>
    <name evidence="4" type="ORF">GM418_31035</name>
</gene>
<proteinExistence type="predicted"/>
<evidence type="ECO:0000259" key="3">
    <source>
        <dbReference type="Pfam" id="PF16344"/>
    </source>
</evidence>
<dbReference type="Gene3D" id="3.55.50.30">
    <property type="match status" value="1"/>
</dbReference>
<dbReference type="InterPro" id="IPR032508">
    <property type="entry name" value="FecR_C"/>
</dbReference>
<protein>
    <submittedName>
        <fullName evidence="4">DUF4974 domain-containing protein</fullName>
    </submittedName>
</protein>
<dbReference type="Gene3D" id="2.60.120.1440">
    <property type="match status" value="1"/>
</dbReference>
<evidence type="ECO:0000259" key="2">
    <source>
        <dbReference type="Pfam" id="PF04773"/>
    </source>
</evidence>
<dbReference type="GO" id="GO:0016989">
    <property type="term" value="F:sigma factor antagonist activity"/>
    <property type="evidence" value="ECO:0007669"/>
    <property type="project" value="TreeGrafter"/>
</dbReference>
<reference evidence="4 5" key="1">
    <citation type="submission" date="2019-11" db="EMBL/GenBank/DDBJ databases">
        <authorList>
            <person name="Zheng R.K."/>
            <person name="Sun C.M."/>
        </authorList>
    </citation>
    <scope>NUCLEOTIDE SEQUENCE [LARGE SCALE GENOMIC DNA]</scope>
    <source>
        <strain evidence="4 5">WC007</strain>
    </source>
</reference>
<dbReference type="AlphaFoldDB" id="A0A6I6K8G7"/>
<evidence type="ECO:0000313" key="4">
    <source>
        <dbReference type="EMBL" id="QGY47933.1"/>
    </source>
</evidence>
<dbReference type="PANTHER" id="PTHR30273:SF2">
    <property type="entry name" value="PROTEIN FECR"/>
    <property type="match status" value="1"/>
</dbReference>
<evidence type="ECO:0000313" key="5">
    <source>
        <dbReference type="Proteomes" id="UP000428260"/>
    </source>
</evidence>
<name>A0A6I6K8G7_9BACT</name>
<dbReference type="Proteomes" id="UP000428260">
    <property type="component" value="Chromosome"/>
</dbReference>
<dbReference type="PANTHER" id="PTHR30273">
    <property type="entry name" value="PERIPLASMIC SIGNAL SENSOR AND SIGMA FACTOR ACTIVATOR FECR-RELATED"/>
    <property type="match status" value="1"/>
</dbReference>
<sequence length="328" mass="37999">MKHLFKKYFNSTLYPDEFNKLTDFIHDKRNDSIIFKEIKPFWNTSLREDTGLVEPNQSLFRNIKKIIREEQHRSYQRKIKIYSWGLKIAAVLITGLLFSTIFFSLQTNPEEVHLSESLQTVTSPYGARTNITLPDGSIVWLNSGTKLSFPSRFDKTRPVKLVGEAYFEVVKNDRPFIVSTNYGEVKVKGTSFNVKAFSDDNSFTTTLEEGIVSLKGENSKDEVTLNPGQQAEQTDKGFLVTDVETKFYTSWKEGKLIFSKEPFPSLVKKLERWYNVKIEYNDSRLNQVWYTGTIEMESISEVMEMISKASPVSYNFNNKTRVFTIKLK</sequence>
<dbReference type="EMBL" id="CP046401">
    <property type="protein sequence ID" value="QGY47933.1"/>
    <property type="molecule type" value="Genomic_DNA"/>
</dbReference>
<dbReference type="Pfam" id="PF16344">
    <property type="entry name" value="FecR_C"/>
    <property type="match status" value="1"/>
</dbReference>
<dbReference type="InterPro" id="IPR012373">
    <property type="entry name" value="Ferrdict_sens_TM"/>
</dbReference>
<organism evidence="4 5">
    <name type="scientific">Maribellus comscasis</name>
    <dbReference type="NCBI Taxonomy" id="2681766"/>
    <lineage>
        <taxon>Bacteria</taxon>
        <taxon>Pseudomonadati</taxon>
        <taxon>Bacteroidota</taxon>
        <taxon>Bacteroidia</taxon>
        <taxon>Marinilabiliales</taxon>
        <taxon>Prolixibacteraceae</taxon>
        <taxon>Maribellus</taxon>
    </lineage>
</organism>
<dbReference type="KEGG" id="mcos:GM418_31035"/>
<keyword evidence="1" id="KW-0812">Transmembrane</keyword>
<dbReference type="RefSeq" id="WP_158872244.1">
    <property type="nucleotide sequence ID" value="NZ_CP046401.1"/>
</dbReference>
<keyword evidence="1" id="KW-1133">Transmembrane helix</keyword>
<evidence type="ECO:0000256" key="1">
    <source>
        <dbReference type="SAM" id="Phobius"/>
    </source>
</evidence>